<organism evidence="2 3">
    <name type="scientific">Paramuricea clavata</name>
    <name type="common">Red gorgonian</name>
    <name type="synonym">Violescent sea-whip</name>
    <dbReference type="NCBI Taxonomy" id="317549"/>
    <lineage>
        <taxon>Eukaryota</taxon>
        <taxon>Metazoa</taxon>
        <taxon>Cnidaria</taxon>
        <taxon>Anthozoa</taxon>
        <taxon>Octocorallia</taxon>
        <taxon>Malacalcyonacea</taxon>
        <taxon>Plexauridae</taxon>
        <taxon>Paramuricea</taxon>
    </lineage>
</organism>
<reference evidence="2" key="1">
    <citation type="submission" date="2020-04" db="EMBL/GenBank/DDBJ databases">
        <authorList>
            <person name="Alioto T."/>
            <person name="Alioto T."/>
            <person name="Gomez Garrido J."/>
        </authorList>
    </citation>
    <scope>NUCLEOTIDE SEQUENCE</scope>
    <source>
        <strain evidence="2">A484AB</strain>
    </source>
</reference>
<dbReference type="Proteomes" id="UP001152795">
    <property type="component" value="Unassembled WGS sequence"/>
</dbReference>
<accession>A0A6S7H1N0</accession>
<dbReference type="PANTHER" id="PTHR31751">
    <property type="entry name" value="SI:CH211-108C17.2-RELATED-RELATED"/>
    <property type="match status" value="1"/>
</dbReference>
<name>A0A6S7H1N0_PARCT</name>
<feature type="region of interest" description="Disordered" evidence="1">
    <location>
        <begin position="1"/>
        <end position="47"/>
    </location>
</feature>
<feature type="compositionally biased region" description="Acidic residues" evidence="1">
    <location>
        <begin position="9"/>
        <end position="29"/>
    </location>
</feature>
<sequence length="248" mass="27821">MQSLHLQDDSNDESVFDESVDESGDDVYCESDASSTSSYDDDGDNIDQAYYLPPEFDQLNISCDKDFLDHENDGIDSTLIESVDMDTSSTEGLGSIECNIPSMSYEQPDLVEGNDPLTRLLLAGYENCKVADVDEELSLVNEKKFICSMSSMRELFAFCVDIDCKMPLTDVKESFVGCVLEIRWKCKVGHCGEWKSSKMVKKLYVNNLLTAAALLFTGNNYTKLAYFPNVFRWHSLARHLSTSTKSCT</sequence>
<keyword evidence="3" id="KW-1185">Reference proteome</keyword>
<dbReference type="OrthoDB" id="5982876at2759"/>
<comment type="caution">
    <text evidence="2">The sequence shown here is derived from an EMBL/GenBank/DDBJ whole genome shotgun (WGS) entry which is preliminary data.</text>
</comment>
<protein>
    <submittedName>
        <fullName evidence="2">Uncharacterized protein</fullName>
    </submittedName>
</protein>
<gene>
    <name evidence="2" type="ORF">PACLA_8A062875</name>
</gene>
<evidence type="ECO:0000313" key="3">
    <source>
        <dbReference type="Proteomes" id="UP001152795"/>
    </source>
</evidence>
<proteinExistence type="predicted"/>
<dbReference type="EMBL" id="CACRXK020001646">
    <property type="protein sequence ID" value="CAB3990361.1"/>
    <property type="molecule type" value="Genomic_DNA"/>
</dbReference>
<dbReference type="AlphaFoldDB" id="A0A6S7H1N0"/>
<dbReference type="PANTHER" id="PTHR31751:SF7">
    <property type="entry name" value="THAP-TYPE DOMAIN-CONTAINING PROTEIN"/>
    <property type="match status" value="1"/>
</dbReference>
<evidence type="ECO:0000313" key="2">
    <source>
        <dbReference type="EMBL" id="CAB3990361.1"/>
    </source>
</evidence>
<evidence type="ECO:0000256" key="1">
    <source>
        <dbReference type="SAM" id="MobiDB-lite"/>
    </source>
</evidence>